<dbReference type="InterPro" id="IPR047121">
    <property type="entry name" value="YjiB-like"/>
</dbReference>
<dbReference type="PIRSF" id="PIRSF019307">
    <property type="entry name" value="UCP019307"/>
    <property type="match status" value="1"/>
</dbReference>
<proteinExistence type="predicted"/>
<dbReference type="InterPro" id="IPR014710">
    <property type="entry name" value="RmlC-like_jellyroll"/>
</dbReference>
<gene>
    <name evidence="2" type="ORF">S7711_00633</name>
</gene>
<dbReference type="InterPro" id="IPR006045">
    <property type="entry name" value="Cupin_1"/>
</dbReference>
<dbReference type="AlphaFoldDB" id="A0A084ATY3"/>
<dbReference type="OrthoDB" id="2589563at2759"/>
<dbReference type="PANTHER" id="PTHR36448:SF3">
    <property type="entry name" value="CUPIN TYPE-2 DOMAIN-CONTAINING PROTEIN"/>
    <property type="match status" value="1"/>
</dbReference>
<evidence type="ECO:0000259" key="1">
    <source>
        <dbReference type="Pfam" id="PF00190"/>
    </source>
</evidence>
<dbReference type="Gene3D" id="2.60.120.10">
    <property type="entry name" value="Jelly Rolls"/>
    <property type="match status" value="1"/>
</dbReference>
<evidence type="ECO:0000313" key="2">
    <source>
        <dbReference type="EMBL" id="KEY68762.1"/>
    </source>
</evidence>
<feature type="domain" description="Cupin type-1" evidence="1">
    <location>
        <begin position="97"/>
        <end position="144"/>
    </location>
</feature>
<protein>
    <recommendedName>
        <fullName evidence="1">Cupin type-1 domain-containing protein</fullName>
    </recommendedName>
</protein>
<evidence type="ECO:0000313" key="3">
    <source>
        <dbReference type="Proteomes" id="UP000028045"/>
    </source>
</evidence>
<dbReference type="PANTHER" id="PTHR36448">
    <property type="entry name" value="BLR7373 PROTEIN"/>
    <property type="match status" value="1"/>
</dbReference>
<organism evidence="2 3">
    <name type="scientific">Stachybotrys chartarum (strain CBS 109288 / IBT 7711)</name>
    <name type="common">Toxic black mold</name>
    <name type="synonym">Stilbospora chartarum</name>
    <dbReference type="NCBI Taxonomy" id="1280523"/>
    <lineage>
        <taxon>Eukaryota</taxon>
        <taxon>Fungi</taxon>
        <taxon>Dikarya</taxon>
        <taxon>Ascomycota</taxon>
        <taxon>Pezizomycotina</taxon>
        <taxon>Sordariomycetes</taxon>
        <taxon>Hypocreomycetidae</taxon>
        <taxon>Hypocreales</taxon>
        <taxon>Stachybotryaceae</taxon>
        <taxon>Stachybotrys</taxon>
    </lineage>
</organism>
<dbReference type="CDD" id="cd02219">
    <property type="entry name" value="cupin_YjlB-like"/>
    <property type="match status" value="1"/>
</dbReference>
<sequence length="205" mass="22470">MFERATTIFTTPPLATLQRPSFTSAMNSLTPLSSLRVSKHLIPASSRAPNTSVQHKPVLIYHSAFPSPSSAAAIEAHLRHIGVVVPQWRFTMYDTSHYHSTTHEVLCVSHGRARLCLGGEDNPGKVEPLVEAGDVLVLPAGVAHRLLQDLDGGFQMVGSYPTGKEWDMCYGGPEEEDKSERIMALSWFEKDPIYGNNGPVLDNTC</sequence>
<accession>A0A084ATY3</accession>
<dbReference type="EMBL" id="KL648566">
    <property type="protein sequence ID" value="KEY68762.1"/>
    <property type="molecule type" value="Genomic_DNA"/>
</dbReference>
<dbReference type="InterPro" id="IPR014500">
    <property type="entry name" value="UCP019307_cupin"/>
</dbReference>
<dbReference type="HOGENOM" id="CLU_084522_3_0_1"/>
<dbReference type="SUPFAM" id="SSF51182">
    <property type="entry name" value="RmlC-like cupins"/>
    <property type="match status" value="1"/>
</dbReference>
<dbReference type="Pfam" id="PF00190">
    <property type="entry name" value="Cupin_1"/>
    <property type="match status" value="1"/>
</dbReference>
<keyword evidence="3" id="KW-1185">Reference proteome</keyword>
<dbReference type="InterPro" id="IPR011051">
    <property type="entry name" value="RmlC_Cupin_sf"/>
</dbReference>
<dbReference type="Proteomes" id="UP000028045">
    <property type="component" value="Unassembled WGS sequence"/>
</dbReference>
<name>A0A084ATY3_STACB</name>
<reference evidence="2 3" key="1">
    <citation type="journal article" date="2014" name="BMC Genomics">
        <title>Comparative genome sequencing reveals chemotype-specific gene clusters in the toxigenic black mold Stachybotrys.</title>
        <authorList>
            <person name="Semeiks J."/>
            <person name="Borek D."/>
            <person name="Otwinowski Z."/>
            <person name="Grishin N.V."/>
        </authorList>
    </citation>
    <scope>NUCLEOTIDE SEQUENCE [LARGE SCALE GENOMIC DNA]</scope>
    <source>
        <strain evidence="3">CBS 109288 / IBT 7711</strain>
    </source>
</reference>